<accession>Q9K248</accession>
<evidence type="ECO:0000313" key="4">
    <source>
        <dbReference type="EMBL" id="CRI72857.1"/>
    </source>
</evidence>
<dbReference type="EMBL" id="AE002161">
    <property type="protein sequence ID" value="AAF73685.1"/>
    <property type="molecule type" value="Genomic_DNA"/>
</dbReference>
<sequence>MVVFSRVIFSNTNQIGIPRLELILPLWKKENDPFCFLFSVFES</sequence>
<evidence type="ECO:0000313" key="5">
    <source>
        <dbReference type="Proteomes" id="UP000000583"/>
    </source>
</evidence>
<dbReference type="STRING" id="406984.CPK_ORF00718"/>
<reference evidence="2" key="2">
    <citation type="submission" date="2015-05" db="EMBL/GenBank/DDBJ databases">
        <authorList>
            <person name="Rattei Thomas"/>
        </authorList>
    </citation>
    <scope>NUCLEOTIDE SEQUENCE</scope>
    <source>
        <strain evidence="2">GiD</strain>
        <strain evidence="3">UZG1</strain>
        <strain evidence="4">YK41</strain>
    </source>
</reference>
<dbReference type="EMBL" id="LN847245">
    <property type="protein sequence ID" value="CRI51365.1"/>
    <property type="molecule type" value="Genomic_DNA"/>
</dbReference>
<organism evidence="5">
    <name type="scientific">Chlamydia pneumoniae</name>
    <name type="common">Chlamydophila pneumoniae</name>
    <dbReference type="NCBI Taxonomy" id="83558"/>
    <lineage>
        <taxon>Bacteria</taxon>
        <taxon>Pseudomonadati</taxon>
        <taxon>Chlamydiota</taxon>
        <taxon>Chlamydiia</taxon>
        <taxon>Chlamydiales</taxon>
        <taxon>Chlamydiaceae</taxon>
        <taxon>Chlamydia/Chlamydophila group</taxon>
        <taxon>Chlamydia</taxon>
    </lineage>
</organism>
<dbReference type="EMBL" id="LN849025">
    <property type="protein sequence ID" value="CRI72857.1"/>
    <property type="molecule type" value="Genomic_DNA"/>
</dbReference>
<dbReference type="Proteomes" id="UP000000583">
    <property type="component" value="Chromosome"/>
</dbReference>
<dbReference type="EMBL" id="LN847008">
    <property type="protein sequence ID" value="CRI41220.1"/>
    <property type="molecule type" value="Genomic_DNA"/>
</dbReference>
<dbReference type="AlphaFoldDB" id="Q9K248"/>
<name>Q9K248_CHLPN</name>
<evidence type="ECO:0000313" key="1">
    <source>
        <dbReference type="EMBL" id="AAF73685.1"/>
    </source>
</evidence>
<evidence type="ECO:0000313" key="3">
    <source>
        <dbReference type="EMBL" id="CRI51365.1"/>
    </source>
</evidence>
<dbReference type="PATRIC" id="fig|83558.18.peg.230"/>
<protein>
    <submittedName>
        <fullName evidence="1">Uncharacterized protein</fullName>
    </submittedName>
</protein>
<reference evidence="1 5" key="1">
    <citation type="journal article" date="2000" name="Nucleic Acids Res.">
        <title>Genome sequences of Chlamydia trachomatis MoPn and Chlamydia pneumoniae AR39.</title>
        <authorList>
            <person name="Read T.D."/>
            <person name="Brunham R.C."/>
            <person name="Shen C."/>
            <person name="Gill S.R."/>
            <person name="Heidelberg J.F."/>
            <person name="White O."/>
            <person name="Hickey E.K."/>
            <person name="Peterson J.D."/>
            <person name="Utterback T.R."/>
            <person name="Berry K.J."/>
            <person name="Bass S."/>
            <person name="Linher K.D."/>
            <person name="Weidman J.F."/>
            <person name="Khouri H.M."/>
            <person name="Craven B."/>
            <person name="Bowman C."/>
            <person name="Dodson R.J."/>
            <person name="Gwinn M.L."/>
            <person name="Nelson W.C."/>
            <person name="DeBoy R.T."/>
            <person name="Kolonay J.F."/>
            <person name="McClarty G."/>
            <person name="Salzberg S.L."/>
            <person name="Eisen J.A."/>
            <person name="Fraser C.M."/>
        </authorList>
    </citation>
    <scope>NUCLEOTIDE SEQUENCE [LARGE SCALE GENOMIC DNA]</scope>
    <source>
        <strain evidence="1 5">AR39</strain>
    </source>
</reference>
<proteinExistence type="predicted"/>
<evidence type="ECO:0000313" key="2">
    <source>
        <dbReference type="EMBL" id="CRI41220.1"/>
    </source>
</evidence>
<gene>
    <name evidence="1" type="ordered locus">CP_0552</name>
    <name evidence="2" type="ORF">BN1224_GiD_A_02210</name>
    <name evidence="3" type="ORF">BN1224_UZG1_A_02200</name>
    <name evidence="4" type="ORF">BN1224_YK41_AV_00100</name>
</gene>
<dbReference type="KEGG" id="cpa:CP_0552"/>